<evidence type="ECO:0000256" key="7">
    <source>
        <dbReference type="HAMAP-Rule" id="MF_00038"/>
    </source>
</evidence>
<keyword evidence="7" id="KW-0131">Cell cycle</keyword>
<evidence type="ECO:0000313" key="10">
    <source>
        <dbReference type="Proteomes" id="UP000034096"/>
    </source>
</evidence>
<dbReference type="PANTHER" id="PTHR22926:SF5">
    <property type="entry name" value="PHOSPHO-N-ACETYLMURAMOYL-PENTAPEPTIDE-TRANSFERASE HOMOLOG"/>
    <property type="match status" value="1"/>
</dbReference>
<gene>
    <name evidence="7" type="primary">mraY</name>
    <name evidence="9" type="ORF">US75_C0008G0045</name>
</gene>
<comment type="similarity">
    <text evidence="2 7">Belongs to the glycosyltransferase 4 family. MraY subfamily.</text>
</comment>
<evidence type="ECO:0000256" key="4">
    <source>
        <dbReference type="ARBA" id="ARBA00022692"/>
    </source>
</evidence>
<dbReference type="GO" id="GO:0005886">
    <property type="term" value="C:plasma membrane"/>
    <property type="evidence" value="ECO:0007669"/>
    <property type="project" value="UniProtKB-SubCell"/>
</dbReference>
<evidence type="ECO:0000256" key="1">
    <source>
        <dbReference type="ARBA" id="ARBA00004141"/>
    </source>
</evidence>
<comment type="subcellular location">
    <subcellularLocation>
        <location evidence="7">Cell membrane</location>
        <topology evidence="7">Multi-pass membrane protein</topology>
    </subcellularLocation>
    <subcellularLocation>
        <location evidence="1">Membrane</location>
        <topology evidence="1">Multi-pass membrane protein</topology>
    </subcellularLocation>
</comment>
<keyword evidence="7" id="KW-0133">Cell shape</keyword>
<comment type="function">
    <text evidence="7">Catalyzes the initial step of the lipid cycle reactions in the biosynthesis of the cell wall peptidoglycan: transfers peptidoglycan precursor phospho-MurNAc-pentapeptide from UDP-MurNAc-pentapeptide onto the lipid carrier undecaprenyl phosphate, yielding undecaprenyl-pyrophosphoryl-MurNAc-pentapeptide, known as lipid I.</text>
</comment>
<evidence type="ECO:0000256" key="6">
    <source>
        <dbReference type="ARBA" id="ARBA00023136"/>
    </source>
</evidence>
<dbReference type="UniPathway" id="UPA00219"/>
<evidence type="ECO:0000256" key="2">
    <source>
        <dbReference type="ARBA" id="ARBA00005583"/>
    </source>
</evidence>
<keyword evidence="7" id="KW-0573">Peptidoglycan synthesis</keyword>
<accession>A0A0G0IYW7</accession>
<dbReference type="GO" id="GO:0071555">
    <property type="term" value="P:cell wall organization"/>
    <property type="evidence" value="ECO:0007669"/>
    <property type="project" value="UniProtKB-KW"/>
</dbReference>
<proteinExistence type="inferred from homology"/>
<dbReference type="GO" id="GO:0051301">
    <property type="term" value="P:cell division"/>
    <property type="evidence" value="ECO:0007669"/>
    <property type="project" value="UniProtKB-KW"/>
</dbReference>
<dbReference type="PATRIC" id="fig|1618583.3.peg.434"/>
<keyword evidence="7" id="KW-0132">Cell division</keyword>
<dbReference type="GO" id="GO:0051992">
    <property type="term" value="F:UDP-N-acetylmuramoyl-L-alanyl-D-glutamyl-meso-2,6-diaminopimelyl-D-alanyl-D-alanine:undecaprenyl-phosphate transferase activity"/>
    <property type="evidence" value="ECO:0007669"/>
    <property type="project" value="RHEA"/>
</dbReference>
<feature type="transmembrane region" description="Helical" evidence="7">
    <location>
        <begin position="6"/>
        <end position="31"/>
    </location>
</feature>
<reference evidence="9 10" key="1">
    <citation type="journal article" date="2015" name="Nature">
        <title>rRNA introns, odd ribosomes, and small enigmatic genomes across a large radiation of phyla.</title>
        <authorList>
            <person name="Brown C.T."/>
            <person name="Hug L.A."/>
            <person name="Thomas B.C."/>
            <person name="Sharon I."/>
            <person name="Castelle C.J."/>
            <person name="Singh A."/>
            <person name="Wilkins M.J."/>
            <person name="Williams K.H."/>
            <person name="Banfield J.F."/>
        </authorList>
    </citation>
    <scope>NUCLEOTIDE SEQUENCE [LARGE SCALE GENOMIC DNA]</scope>
</reference>
<dbReference type="PROSITE" id="PS01348">
    <property type="entry name" value="MRAY_2"/>
    <property type="match status" value="1"/>
</dbReference>
<evidence type="ECO:0000313" key="9">
    <source>
        <dbReference type="EMBL" id="KKQ56250.1"/>
    </source>
</evidence>
<evidence type="ECO:0000256" key="3">
    <source>
        <dbReference type="ARBA" id="ARBA00022679"/>
    </source>
</evidence>
<keyword evidence="5 7" id="KW-1133">Transmembrane helix</keyword>
<keyword evidence="7" id="KW-1003">Cell membrane</keyword>
<dbReference type="EMBL" id="LBUE01000008">
    <property type="protein sequence ID" value="KKQ56250.1"/>
    <property type="molecule type" value="Genomic_DNA"/>
</dbReference>
<organism evidence="9 10">
    <name type="scientific">Candidatus Woesebacteria bacterium GW2011_GWC1_38_13</name>
    <dbReference type="NCBI Taxonomy" id="1618583"/>
    <lineage>
        <taxon>Bacteria</taxon>
        <taxon>Candidatus Woeseibacteriota</taxon>
    </lineage>
</organism>
<dbReference type="PANTHER" id="PTHR22926">
    <property type="entry name" value="PHOSPHO-N-ACETYLMURAMOYL-PENTAPEPTIDE-TRANSFERASE"/>
    <property type="match status" value="1"/>
</dbReference>
<protein>
    <recommendedName>
        <fullName evidence="7">Phospho-N-acetylmuramoyl-pentapeptide-transferase</fullName>
        <ecNumber evidence="7">2.7.8.13</ecNumber>
    </recommendedName>
    <alternativeName>
        <fullName evidence="7">UDP-MurNAc-pentapeptide phosphotransferase</fullName>
    </alternativeName>
</protein>
<feature type="transmembrane region" description="Helical" evidence="7">
    <location>
        <begin position="143"/>
        <end position="160"/>
    </location>
</feature>
<feature type="transmembrane region" description="Helical" evidence="7">
    <location>
        <begin position="180"/>
        <end position="200"/>
    </location>
</feature>
<feature type="transmembrane region" description="Helical" evidence="7">
    <location>
        <begin position="64"/>
        <end position="82"/>
    </location>
</feature>
<dbReference type="STRING" id="1618583.US75_C0008G0045"/>
<dbReference type="InterPro" id="IPR000715">
    <property type="entry name" value="Glycosyl_transferase_4"/>
</dbReference>
<dbReference type="AlphaFoldDB" id="A0A0G0IYW7"/>
<comment type="pathway">
    <text evidence="7">Cell wall biogenesis; peptidoglycan biosynthesis.</text>
</comment>
<sequence>MSLQNVLPLTLGLVLFSFLITSIFIIPYINLLYKLHITRQKEAPKKGKIPIFDIYHDKKAGTPVGGGVLIILVVVILFAFLFPFASHMGVGISTSYDLKSEVFLIFFTFISFGLLGLSDDLMKIYAKPRPGLLGQWFGMSRKSKFILQWILAGIISYILYNKLGINILHIPFINLNLNLGVFYPVFSSFIIVAFANAYNITDGLDGLAVGLLLICLIAFGVISSSSLDTPLSLFIALLTGALIAFLYFNVWPARIFLGDAGALSFGATLAVIGLITGSIVALIVVGGIFIVEIASSLIQIAGWKILKKPILPLAPLHHSFLTWGWEEPKIVFRAWLVGIVLAIFGLWLSVI</sequence>
<keyword evidence="3 7" id="KW-0808">Transferase</keyword>
<feature type="transmembrane region" description="Helical" evidence="7">
    <location>
        <begin position="330"/>
        <end position="350"/>
    </location>
</feature>
<dbReference type="GO" id="GO:0008963">
    <property type="term" value="F:phospho-N-acetylmuramoyl-pentapeptide-transferase activity"/>
    <property type="evidence" value="ECO:0007669"/>
    <property type="project" value="UniProtKB-UniRule"/>
</dbReference>
<feature type="binding site" evidence="8">
    <location>
        <position position="199"/>
    </location>
    <ligand>
        <name>Mg(2+)</name>
        <dbReference type="ChEBI" id="CHEBI:18420"/>
    </ligand>
</feature>
<comment type="catalytic activity">
    <reaction evidence="7">
        <text>UDP-N-acetyl-alpha-D-muramoyl-L-alanyl-gamma-D-glutamyl-meso-2,6-diaminopimeloyl-D-alanyl-D-alanine + di-trans,octa-cis-undecaprenyl phosphate = di-trans,octa-cis-undecaprenyl diphospho-N-acetyl-alpha-D-muramoyl-L-alanyl-D-glutamyl-meso-2,6-diaminopimeloyl-D-alanyl-D-alanine + UMP</text>
        <dbReference type="Rhea" id="RHEA:28386"/>
        <dbReference type="ChEBI" id="CHEBI:57865"/>
        <dbReference type="ChEBI" id="CHEBI:60392"/>
        <dbReference type="ChEBI" id="CHEBI:61386"/>
        <dbReference type="ChEBI" id="CHEBI:61387"/>
        <dbReference type="EC" id="2.7.8.13"/>
    </reaction>
</comment>
<keyword evidence="7" id="KW-0961">Cell wall biogenesis/degradation</keyword>
<keyword evidence="7 8" id="KW-0479">Metal-binding</keyword>
<comment type="caution">
    <text evidence="9">The sequence shown here is derived from an EMBL/GenBank/DDBJ whole genome shotgun (WGS) entry which is preliminary data.</text>
</comment>
<dbReference type="GO" id="GO:0009252">
    <property type="term" value="P:peptidoglycan biosynthetic process"/>
    <property type="evidence" value="ECO:0007669"/>
    <property type="project" value="UniProtKB-UniRule"/>
</dbReference>
<dbReference type="GO" id="GO:0008360">
    <property type="term" value="P:regulation of cell shape"/>
    <property type="evidence" value="ECO:0007669"/>
    <property type="project" value="UniProtKB-KW"/>
</dbReference>
<keyword evidence="4 7" id="KW-0812">Transmembrane</keyword>
<keyword evidence="6 7" id="KW-0472">Membrane</keyword>
<name>A0A0G0IYW7_9BACT</name>
<evidence type="ECO:0000256" key="5">
    <source>
        <dbReference type="ARBA" id="ARBA00022989"/>
    </source>
</evidence>
<dbReference type="GO" id="GO:0046872">
    <property type="term" value="F:metal ion binding"/>
    <property type="evidence" value="ECO:0007669"/>
    <property type="project" value="UniProtKB-KW"/>
</dbReference>
<feature type="transmembrane region" description="Helical" evidence="7">
    <location>
        <begin position="102"/>
        <end position="122"/>
    </location>
</feature>
<feature type="transmembrane region" description="Helical" evidence="7">
    <location>
        <begin position="262"/>
        <end position="291"/>
    </location>
</feature>
<comment type="cofactor">
    <cofactor evidence="7 8">
        <name>Mg(2+)</name>
        <dbReference type="ChEBI" id="CHEBI:18420"/>
    </cofactor>
</comment>
<feature type="transmembrane region" description="Helical" evidence="7">
    <location>
        <begin position="207"/>
        <end position="225"/>
    </location>
</feature>
<keyword evidence="7 8" id="KW-0460">Magnesium</keyword>
<dbReference type="HAMAP" id="MF_00038">
    <property type="entry name" value="MraY"/>
    <property type="match status" value="1"/>
</dbReference>
<dbReference type="EC" id="2.7.8.13" evidence="7"/>
<dbReference type="InterPro" id="IPR018480">
    <property type="entry name" value="PNAcMuramoyl-5peptid_Trfase_CS"/>
</dbReference>
<dbReference type="InterPro" id="IPR003524">
    <property type="entry name" value="PNAcMuramoyl-5peptid_Trfase"/>
</dbReference>
<dbReference type="CDD" id="cd06852">
    <property type="entry name" value="GT_MraY"/>
    <property type="match status" value="1"/>
</dbReference>
<feature type="transmembrane region" description="Helical" evidence="7">
    <location>
        <begin position="231"/>
        <end position="250"/>
    </location>
</feature>
<evidence type="ECO:0000256" key="8">
    <source>
        <dbReference type="PIRSR" id="PIRSR600715-1"/>
    </source>
</evidence>
<feature type="binding site" evidence="8">
    <location>
        <position position="259"/>
    </location>
    <ligand>
        <name>Mg(2+)</name>
        <dbReference type="ChEBI" id="CHEBI:18420"/>
    </ligand>
</feature>
<dbReference type="Pfam" id="PF00953">
    <property type="entry name" value="Glycos_transf_4"/>
    <property type="match status" value="1"/>
</dbReference>
<dbReference type="Proteomes" id="UP000034096">
    <property type="component" value="Unassembled WGS sequence"/>
</dbReference>